<comment type="caution">
    <text evidence="2">The sequence shown here is derived from an EMBL/GenBank/DDBJ whole genome shotgun (WGS) entry which is preliminary data.</text>
</comment>
<evidence type="ECO:0000313" key="2">
    <source>
        <dbReference type="EMBL" id="KAJ2000529.1"/>
    </source>
</evidence>
<reference evidence="2" key="1">
    <citation type="submission" date="2022-07" db="EMBL/GenBank/DDBJ databases">
        <title>Phylogenomic reconstructions and comparative analyses of Kickxellomycotina fungi.</title>
        <authorList>
            <person name="Reynolds N.K."/>
            <person name="Stajich J.E."/>
            <person name="Barry K."/>
            <person name="Grigoriev I.V."/>
            <person name="Crous P."/>
            <person name="Smith M.E."/>
        </authorList>
    </citation>
    <scope>NUCLEOTIDE SEQUENCE</scope>
    <source>
        <strain evidence="2">IMI 214461</strain>
    </source>
</reference>
<accession>A0A9W8BFX6</accession>
<dbReference type="OrthoDB" id="75724at2759"/>
<feature type="compositionally biased region" description="Basic and acidic residues" evidence="1">
    <location>
        <begin position="75"/>
        <end position="85"/>
    </location>
</feature>
<evidence type="ECO:0000313" key="3">
    <source>
        <dbReference type="Proteomes" id="UP001150907"/>
    </source>
</evidence>
<dbReference type="Proteomes" id="UP001150907">
    <property type="component" value="Unassembled WGS sequence"/>
</dbReference>
<feature type="non-terminal residue" evidence="2">
    <location>
        <position position="85"/>
    </location>
</feature>
<keyword evidence="3" id="KW-1185">Reference proteome</keyword>
<dbReference type="AlphaFoldDB" id="A0A9W8BFX6"/>
<sequence length="85" mass="9335">MSAFLSSLLGRKLTAIQDSEPPSCVVYDLVPRLEPAPGQHVDRCPEPTLEEQQAIDLINDQHRSSLLAGLPQEPSDFRPKLDANA</sequence>
<name>A0A9W8BFX6_9FUNG</name>
<organism evidence="2 3">
    <name type="scientific">Coemansia thaxteri</name>
    <dbReference type="NCBI Taxonomy" id="2663907"/>
    <lineage>
        <taxon>Eukaryota</taxon>
        <taxon>Fungi</taxon>
        <taxon>Fungi incertae sedis</taxon>
        <taxon>Zoopagomycota</taxon>
        <taxon>Kickxellomycotina</taxon>
        <taxon>Kickxellomycetes</taxon>
        <taxon>Kickxellales</taxon>
        <taxon>Kickxellaceae</taxon>
        <taxon>Coemansia</taxon>
    </lineage>
</organism>
<evidence type="ECO:0000256" key="1">
    <source>
        <dbReference type="SAM" id="MobiDB-lite"/>
    </source>
</evidence>
<feature type="region of interest" description="Disordered" evidence="1">
    <location>
        <begin position="64"/>
        <end position="85"/>
    </location>
</feature>
<proteinExistence type="predicted"/>
<dbReference type="EMBL" id="JANBQF010000519">
    <property type="protein sequence ID" value="KAJ2000529.1"/>
    <property type="molecule type" value="Genomic_DNA"/>
</dbReference>
<protein>
    <submittedName>
        <fullName evidence="2">Uncharacterized protein</fullName>
    </submittedName>
</protein>
<gene>
    <name evidence="2" type="ORF">H4R26_004576</name>
</gene>